<dbReference type="OrthoDB" id="1937145at2759"/>
<organism evidence="1 2">
    <name type="scientific">Thalictrum thalictroides</name>
    <name type="common">Rue-anemone</name>
    <name type="synonym">Anemone thalictroides</name>
    <dbReference type="NCBI Taxonomy" id="46969"/>
    <lineage>
        <taxon>Eukaryota</taxon>
        <taxon>Viridiplantae</taxon>
        <taxon>Streptophyta</taxon>
        <taxon>Embryophyta</taxon>
        <taxon>Tracheophyta</taxon>
        <taxon>Spermatophyta</taxon>
        <taxon>Magnoliopsida</taxon>
        <taxon>Ranunculales</taxon>
        <taxon>Ranunculaceae</taxon>
        <taxon>Thalictroideae</taxon>
        <taxon>Thalictrum</taxon>
    </lineage>
</organism>
<dbReference type="AlphaFoldDB" id="A0A7J6VGY2"/>
<dbReference type="EMBL" id="JABWDY010033399">
    <property type="protein sequence ID" value="KAF5183455.1"/>
    <property type="molecule type" value="Genomic_DNA"/>
</dbReference>
<evidence type="ECO:0000313" key="1">
    <source>
        <dbReference type="EMBL" id="KAF5183455.1"/>
    </source>
</evidence>
<dbReference type="Proteomes" id="UP000554482">
    <property type="component" value="Unassembled WGS sequence"/>
</dbReference>
<keyword evidence="2" id="KW-1185">Reference proteome</keyword>
<dbReference type="PANTHER" id="PTHR46929">
    <property type="entry name" value="EXPRESSED PROTEIN"/>
    <property type="match status" value="1"/>
</dbReference>
<comment type="caution">
    <text evidence="1">The sequence shown here is derived from an EMBL/GenBank/DDBJ whole genome shotgun (WGS) entry which is preliminary data.</text>
</comment>
<reference evidence="1 2" key="1">
    <citation type="submission" date="2020-06" db="EMBL/GenBank/DDBJ databases">
        <title>Transcriptomic and genomic resources for Thalictrum thalictroides and T. hernandezii: Facilitating candidate gene discovery in an emerging model plant lineage.</title>
        <authorList>
            <person name="Arias T."/>
            <person name="Riano-Pachon D.M."/>
            <person name="Di Stilio V.S."/>
        </authorList>
    </citation>
    <scope>NUCLEOTIDE SEQUENCE [LARGE SCALE GENOMIC DNA]</scope>
    <source>
        <strain evidence="2">cv. WT478/WT964</strain>
        <tissue evidence="1">Leaves</tissue>
    </source>
</reference>
<evidence type="ECO:0000313" key="2">
    <source>
        <dbReference type="Proteomes" id="UP000554482"/>
    </source>
</evidence>
<gene>
    <name evidence="1" type="ORF">FRX31_026959</name>
</gene>
<sequence length="89" mass="10072">MKTLKKEYNIAMRLLDMSVFSRDPVHKTIVNVDANAWASYITANPATKNINGKVLPFYNQLAFLVGDDCANDDRNYTAQDLDSPRYDPS</sequence>
<accession>A0A7J6VGY2</accession>
<dbReference type="PANTHER" id="PTHR46929:SF3">
    <property type="entry name" value="MYB_SANT-LIKE DOMAIN-CONTAINING PROTEIN"/>
    <property type="match status" value="1"/>
</dbReference>
<name>A0A7J6VGY2_THATH</name>
<protein>
    <submittedName>
        <fullName evidence="1">Uncharacterized protein</fullName>
    </submittedName>
</protein>
<feature type="non-terminal residue" evidence="1">
    <location>
        <position position="1"/>
    </location>
</feature>
<proteinExistence type="predicted"/>